<accession>A0A5S9QIF6</accession>
<dbReference type="InterPro" id="IPR032248">
    <property type="entry name" value="DUF4823"/>
</dbReference>
<organism evidence="1 2">
    <name type="scientific">BD1-7 clade bacterium</name>
    <dbReference type="NCBI Taxonomy" id="2029982"/>
    <lineage>
        <taxon>Bacteria</taxon>
        <taxon>Pseudomonadati</taxon>
        <taxon>Pseudomonadota</taxon>
        <taxon>Gammaproteobacteria</taxon>
        <taxon>Cellvibrionales</taxon>
        <taxon>Spongiibacteraceae</taxon>
        <taxon>BD1-7 clade</taxon>
    </lineage>
</organism>
<dbReference type="OrthoDB" id="9811335at2"/>
<name>A0A5S9QIF6_9GAMM</name>
<protein>
    <recommendedName>
        <fullName evidence="3">DUF4823 domain-containing protein</fullName>
    </recommendedName>
</protein>
<dbReference type="EMBL" id="CACSII010000019">
    <property type="protein sequence ID" value="CAA0117414.1"/>
    <property type="molecule type" value="Genomic_DNA"/>
</dbReference>
<evidence type="ECO:0008006" key="3">
    <source>
        <dbReference type="Google" id="ProtNLM"/>
    </source>
</evidence>
<dbReference type="PROSITE" id="PS51257">
    <property type="entry name" value="PROKAR_LIPOPROTEIN"/>
    <property type="match status" value="1"/>
</dbReference>
<evidence type="ECO:0000313" key="1">
    <source>
        <dbReference type="EMBL" id="CAA0117414.1"/>
    </source>
</evidence>
<reference evidence="1 2" key="1">
    <citation type="submission" date="2019-11" db="EMBL/GenBank/DDBJ databases">
        <authorList>
            <person name="Holert J."/>
        </authorList>
    </citation>
    <scope>NUCLEOTIDE SEQUENCE [LARGE SCALE GENOMIC DNA]</scope>
    <source>
        <strain evidence="1">BC5_2</strain>
    </source>
</reference>
<proteinExistence type="predicted"/>
<dbReference type="Pfam" id="PF16105">
    <property type="entry name" value="DUF4823"/>
    <property type="match status" value="1"/>
</dbReference>
<dbReference type="AlphaFoldDB" id="A0A5S9QIF6"/>
<gene>
    <name evidence="1" type="ORF">DPBNPPHM_02269</name>
</gene>
<sequence>MQTLSNKLITVIALLMLSGCSSTIYKYADTQAPSSPLVRNHGVLITIPADGQFKDLVYQDSGLVTAEMLRKAFLQFSSRVDIAANCESTGCMEYLSGKHYRYLVVPEVVNWENRIFEWSTSPDRVKIMVTTYDVLTGEKISNGIFYGKFSSVFPFITSPFNNHKPHELLETPSAVYVSKLYR</sequence>
<dbReference type="Proteomes" id="UP000434580">
    <property type="component" value="Unassembled WGS sequence"/>
</dbReference>
<evidence type="ECO:0000313" key="2">
    <source>
        <dbReference type="Proteomes" id="UP000434580"/>
    </source>
</evidence>